<dbReference type="InterPro" id="IPR029034">
    <property type="entry name" value="Cystine-knot_cytokine"/>
</dbReference>
<keyword evidence="9" id="KW-0472">Membrane</keyword>
<dbReference type="Gene3D" id="2.10.90.10">
    <property type="entry name" value="Cystine-knot cytokines"/>
    <property type="match status" value="1"/>
</dbReference>
<sequence length="221" mass="25002">MEWRVDGSRHKLDRPLSSCRRLPIQQARRRERDLWGTLTILSLFAGIVMANSETLRAASGSLGSVNSASMEKNSMETPFLATWNHRHGKNVTMQELSTSRLLRTAHSPSRSRSAKRNSRRSGNGPCRLHSRAINVQDLGLGYQTEEVVLFKYCSGTCESYRTNYDHILNYIIQQGLVPAEKNFISKPCCRPVQFENFSFLDVFNVWRNVEKGSAAACDCVS</sequence>
<evidence type="ECO:0000256" key="2">
    <source>
        <dbReference type="ARBA" id="ARBA00009832"/>
    </source>
</evidence>
<dbReference type="GO" id="GO:0030971">
    <property type="term" value="F:receptor tyrosine kinase binding"/>
    <property type="evidence" value="ECO:0007669"/>
    <property type="project" value="InterPro"/>
</dbReference>
<keyword evidence="9" id="KW-1133">Transmembrane helix</keyword>
<feature type="transmembrane region" description="Helical" evidence="9">
    <location>
        <begin position="34"/>
        <end position="52"/>
    </location>
</feature>
<evidence type="ECO:0000256" key="3">
    <source>
        <dbReference type="ARBA" id="ARBA00022525"/>
    </source>
</evidence>
<proteinExistence type="inferred from homology"/>
<reference evidence="11" key="2">
    <citation type="submission" date="2017-11" db="EMBL/GenBank/DDBJ databases">
        <title>Coralsnake Venomics: Analyses of Venom Gland Transcriptomes and Proteomes of Six Brazilian Taxa.</title>
        <authorList>
            <person name="Aird S.D."/>
            <person name="Jorge da Silva N."/>
            <person name="Qiu L."/>
            <person name="Villar-Briones A."/>
            <person name="Aparecida-Saddi V."/>
            <person name="Campos-Telles M.P."/>
            <person name="Grau M."/>
            <person name="Mikheyev A.S."/>
        </authorList>
    </citation>
    <scope>NUCLEOTIDE SEQUENCE</scope>
    <source>
        <tissue evidence="11">Venom_gland</tissue>
    </source>
</reference>
<evidence type="ECO:0000256" key="6">
    <source>
        <dbReference type="ARBA" id="ARBA00023157"/>
    </source>
</evidence>
<dbReference type="GO" id="GO:0005576">
    <property type="term" value="C:extracellular region"/>
    <property type="evidence" value="ECO:0007669"/>
    <property type="project" value="UniProtKB-SubCell"/>
</dbReference>
<evidence type="ECO:0000313" key="11">
    <source>
        <dbReference type="EMBL" id="LAB30774.1"/>
    </source>
</evidence>
<evidence type="ECO:0000256" key="9">
    <source>
        <dbReference type="SAM" id="Phobius"/>
    </source>
</evidence>
<comment type="similarity">
    <text evidence="2">Belongs to the TGF-beta family. GDNF subfamily.</text>
</comment>
<keyword evidence="9" id="KW-0812">Transmembrane</keyword>
<evidence type="ECO:0000256" key="4">
    <source>
        <dbReference type="ARBA" id="ARBA00022729"/>
    </source>
</evidence>
<evidence type="ECO:0000256" key="1">
    <source>
        <dbReference type="ARBA" id="ARBA00004613"/>
    </source>
</evidence>
<dbReference type="GO" id="GO:0008083">
    <property type="term" value="F:growth factor activity"/>
    <property type="evidence" value="ECO:0007669"/>
    <property type="project" value="UniProtKB-KW"/>
</dbReference>
<dbReference type="Pfam" id="PF00019">
    <property type="entry name" value="TGF_beta"/>
    <property type="match status" value="1"/>
</dbReference>
<feature type="domain" description="TGF-beta family profile" evidence="10">
    <location>
        <begin position="110"/>
        <end position="220"/>
    </location>
</feature>
<name>A0A2D4MBK6_9SAUR</name>
<feature type="region of interest" description="Disordered" evidence="8">
    <location>
        <begin position="101"/>
        <end position="127"/>
    </location>
</feature>
<comment type="subcellular location">
    <subcellularLocation>
        <location evidence="1">Secreted</location>
    </subcellularLocation>
</comment>
<dbReference type="PROSITE" id="PS51362">
    <property type="entry name" value="TGF_BETA_2"/>
    <property type="match status" value="1"/>
</dbReference>
<dbReference type="PANTHER" id="PTHR12173:SF9">
    <property type="entry name" value="ARTEMIN"/>
    <property type="match status" value="1"/>
</dbReference>
<dbReference type="InterPro" id="IPR043401">
    <property type="entry name" value="GDNF_fam"/>
</dbReference>
<dbReference type="SUPFAM" id="SSF57501">
    <property type="entry name" value="Cystine-knot cytokines"/>
    <property type="match status" value="1"/>
</dbReference>
<organism evidence="11">
    <name type="scientific">Micrurus spixii</name>
    <name type="common">Amazon coral snake</name>
    <dbReference type="NCBI Taxonomy" id="129469"/>
    <lineage>
        <taxon>Eukaryota</taxon>
        <taxon>Metazoa</taxon>
        <taxon>Chordata</taxon>
        <taxon>Craniata</taxon>
        <taxon>Vertebrata</taxon>
        <taxon>Euteleostomi</taxon>
        <taxon>Lepidosauria</taxon>
        <taxon>Squamata</taxon>
        <taxon>Bifurcata</taxon>
        <taxon>Unidentata</taxon>
        <taxon>Episquamata</taxon>
        <taxon>Toxicofera</taxon>
        <taxon>Serpentes</taxon>
        <taxon>Colubroidea</taxon>
        <taxon>Elapidae</taxon>
        <taxon>Elapinae</taxon>
        <taxon>Micrurus</taxon>
    </lineage>
</organism>
<dbReference type="GO" id="GO:0030116">
    <property type="term" value="F:glial cell-derived neurotrophic factor receptor binding"/>
    <property type="evidence" value="ECO:0007669"/>
    <property type="project" value="InterPro"/>
</dbReference>
<evidence type="ECO:0000259" key="10">
    <source>
        <dbReference type="PROSITE" id="PS51362"/>
    </source>
</evidence>
<keyword evidence="6" id="KW-1015">Disulfide bond</keyword>
<evidence type="ECO:0000256" key="8">
    <source>
        <dbReference type="SAM" id="MobiDB-lite"/>
    </source>
</evidence>
<dbReference type="GO" id="GO:0048731">
    <property type="term" value="P:system development"/>
    <property type="evidence" value="ECO:0007669"/>
    <property type="project" value="UniProtKB-ARBA"/>
</dbReference>
<dbReference type="EMBL" id="IACM01091386">
    <property type="protein sequence ID" value="LAB30774.1"/>
    <property type="molecule type" value="Transcribed_RNA"/>
</dbReference>
<evidence type="ECO:0000256" key="7">
    <source>
        <dbReference type="RuleBase" id="RU000354"/>
    </source>
</evidence>
<keyword evidence="3" id="KW-0964">Secreted</keyword>
<dbReference type="CDD" id="cd19381">
    <property type="entry name" value="TGF_beta_Artemin"/>
    <property type="match status" value="1"/>
</dbReference>
<dbReference type="AlphaFoldDB" id="A0A2D4MBK6"/>
<evidence type="ECO:0000256" key="5">
    <source>
        <dbReference type="ARBA" id="ARBA00023030"/>
    </source>
</evidence>
<reference evidence="11" key="1">
    <citation type="submission" date="2017-07" db="EMBL/GenBank/DDBJ databases">
        <authorList>
            <person name="Mikheyev A."/>
            <person name="Grau M."/>
        </authorList>
    </citation>
    <scope>NUCLEOTIDE SEQUENCE</scope>
    <source>
        <tissue evidence="11">Venom_gland</tissue>
    </source>
</reference>
<protein>
    <recommendedName>
        <fullName evidence="10">TGF-beta family profile domain-containing protein</fullName>
    </recommendedName>
</protein>
<keyword evidence="4" id="KW-0732">Signal</keyword>
<accession>A0A2D4MBK6</accession>
<keyword evidence="5 7" id="KW-0339">Growth factor</keyword>
<dbReference type="InterPro" id="IPR001839">
    <property type="entry name" value="TGF-b_C"/>
</dbReference>
<dbReference type="PANTHER" id="PTHR12173">
    <property type="entry name" value="GDNF SUBFAMILY OF TGF-BETA FAMILY"/>
    <property type="match status" value="1"/>
</dbReference>